<gene>
    <name evidence="2" type="ORF">GJJ64_06540</name>
</gene>
<evidence type="ECO:0000313" key="3">
    <source>
        <dbReference type="Proteomes" id="UP000462931"/>
    </source>
</evidence>
<proteinExistence type="predicted"/>
<sequence>MFKMRLFTLLFSMLISVLYAQDKVGVTSVISNEADRNFGKGHAGNNAAYIQQLRNVVLPVSLMSFELKVADNYIKVEWKTANEKNSSHFILKRAGDDKVFKAIAEIKAVKESSSTTHYQYFDRFPLIGQNYYKLEQVDADGTRTLSDIITTAYHLKNQKMFAYFSDRGFLNTVVDIPKQEGFVEITVFNLNGQIVAFKKVNIAEDIHYQFNDLILNKGLYLISFAFEGQIITQKIIK</sequence>
<comment type="caution">
    <text evidence="2">The sequence shown here is derived from an EMBL/GenBank/DDBJ whole genome shotgun (WGS) entry which is preliminary data.</text>
</comment>
<dbReference type="Proteomes" id="UP000462931">
    <property type="component" value="Unassembled WGS sequence"/>
</dbReference>
<protein>
    <submittedName>
        <fullName evidence="2">T9SS type A sorting domain-containing protein</fullName>
    </submittedName>
</protein>
<feature type="signal peptide" evidence="1">
    <location>
        <begin position="1"/>
        <end position="20"/>
    </location>
</feature>
<reference evidence="2 3" key="1">
    <citation type="submission" date="2019-11" db="EMBL/GenBank/DDBJ databases">
        <authorList>
            <person name="Cheng Q."/>
            <person name="Yang Z."/>
        </authorList>
    </citation>
    <scope>NUCLEOTIDE SEQUENCE [LARGE SCALE GENOMIC DNA]</scope>
    <source>
        <strain evidence="2 3">HX-22-1</strain>
    </source>
</reference>
<organism evidence="2 3">
    <name type="scientific">Pedobacter puniceum</name>
    <dbReference type="NCBI Taxonomy" id="2666136"/>
    <lineage>
        <taxon>Bacteria</taxon>
        <taxon>Pseudomonadati</taxon>
        <taxon>Bacteroidota</taxon>
        <taxon>Sphingobacteriia</taxon>
        <taxon>Sphingobacteriales</taxon>
        <taxon>Sphingobacteriaceae</taxon>
        <taxon>Pedobacter</taxon>
    </lineage>
</organism>
<keyword evidence="1" id="KW-0732">Signal</keyword>
<evidence type="ECO:0000313" key="2">
    <source>
        <dbReference type="EMBL" id="MRX46837.1"/>
    </source>
</evidence>
<keyword evidence="3" id="KW-1185">Reference proteome</keyword>
<dbReference type="EMBL" id="WKJI01000001">
    <property type="protein sequence ID" value="MRX46837.1"/>
    <property type="molecule type" value="Genomic_DNA"/>
</dbReference>
<name>A0A7K0FP78_9SPHI</name>
<evidence type="ECO:0000256" key="1">
    <source>
        <dbReference type="SAM" id="SignalP"/>
    </source>
</evidence>
<dbReference type="NCBIfam" id="TIGR04183">
    <property type="entry name" value="Por_Secre_tail"/>
    <property type="match status" value="1"/>
</dbReference>
<accession>A0A7K0FP78</accession>
<feature type="chain" id="PRO_5029549763" evidence="1">
    <location>
        <begin position="21"/>
        <end position="237"/>
    </location>
</feature>
<dbReference type="InterPro" id="IPR026444">
    <property type="entry name" value="Secre_tail"/>
</dbReference>
<dbReference type="AlphaFoldDB" id="A0A7K0FP78"/>